<dbReference type="InterPro" id="IPR000259">
    <property type="entry name" value="Adhesion_dom_fimbrial"/>
</dbReference>
<evidence type="ECO:0000313" key="7">
    <source>
        <dbReference type="EMBL" id="CAD5110467.1"/>
    </source>
</evidence>
<comment type="similarity">
    <text evidence="2">Belongs to the fimbrial protein family.</text>
</comment>
<evidence type="ECO:0000256" key="1">
    <source>
        <dbReference type="ARBA" id="ARBA00004561"/>
    </source>
</evidence>
<dbReference type="EMBL" id="CAJFCI010000089">
    <property type="protein sequence ID" value="CAD5110467.1"/>
    <property type="molecule type" value="Genomic_DNA"/>
</dbReference>
<keyword evidence="8" id="KW-1185">Reference proteome</keyword>
<dbReference type="PANTHER" id="PTHR33420:SF3">
    <property type="entry name" value="FIMBRIAL SUBUNIT ELFA"/>
    <property type="match status" value="1"/>
</dbReference>
<evidence type="ECO:0000313" key="8">
    <source>
        <dbReference type="Proteomes" id="UP000583387"/>
    </source>
</evidence>
<reference evidence="7 8" key="1">
    <citation type="submission" date="2020-08" db="EMBL/GenBank/DDBJ databases">
        <authorList>
            <person name="Criscuolo A."/>
        </authorList>
    </citation>
    <scope>NUCLEOTIDE SEQUENCE [LARGE SCALE GENOMIC DNA]</scope>
    <source>
        <strain evidence="7">CIP111764</strain>
    </source>
</reference>
<dbReference type="RefSeq" id="WP_187673774.1">
    <property type="nucleotide sequence ID" value="NZ_CAJFCI010000089.1"/>
</dbReference>
<feature type="signal peptide" evidence="5">
    <location>
        <begin position="1"/>
        <end position="21"/>
    </location>
</feature>
<dbReference type="Gene3D" id="2.60.40.3310">
    <property type="match status" value="1"/>
</dbReference>
<evidence type="ECO:0000256" key="4">
    <source>
        <dbReference type="ARBA" id="ARBA00023263"/>
    </source>
</evidence>
<evidence type="ECO:0000259" key="6">
    <source>
        <dbReference type="Pfam" id="PF00419"/>
    </source>
</evidence>
<feature type="chain" id="PRO_5031446946" description="Fimbrial-type adhesion domain-containing protein" evidence="5">
    <location>
        <begin position="22"/>
        <end position="369"/>
    </location>
</feature>
<dbReference type="Pfam" id="PF00419">
    <property type="entry name" value="Fimbrial"/>
    <property type="match status" value="1"/>
</dbReference>
<dbReference type="GO" id="GO:0009289">
    <property type="term" value="C:pilus"/>
    <property type="evidence" value="ECO:0007669"/>
    <property type="project" value="UniProtKB-SubCell"/>
</dbReference>
<protein>
    <recommendedName>
        <fullName evidence="6">Fimbrial-type adhesion domain-containing protein</fullName>
    </recommendedName>
</protein>
<dbReference type="Proteomes" id="UP000583387">
    <property type="component" value="Unassembled WGS sequence"/>
</dbReference>
<keyword evidence="4" id="KW-0281">Fimbrium</keyword>
<dbReference type="GO" id="GO:0043709">
    <property type="term" value="P:cell adhesion involved in single-species biofilm formation"/>
    <property type="evidence" value="ECO:0007669"/>
    <property type="project" value="TreeGrafter"/>
</dbReference>
<name>A0A7U7ETF9_9GAMM</name>
<sequence>MNCLRILPGLILFTAASGAWAGSCSYNAGNPTGNAPLIATMPLAVGSITVGRDVPLGTEVYRQTFHPSSNFRIFCPSSVAAIIRSRTFAETPLPLSGWSGSPYGGRVYETGVRGIGVVILHEGKALPHHQSPMTNQCGGQTNCNWTALARLNAFDLSFIKIGEVLPGVIQGASLPTAQSDWTTGSALTLLRMSVSGAIGVVSRTCKTADVPVELGTHQARDLKGPGSATPWKDFEIRLLDCPAFHGYYTSSGPIWYPNGDSTPGTPTGNVLRYRLDPTNGAIDMLGGVIRLNASAPGGAAAATGIGIQIADRSGTPVPLSTLAKGPDVASSGNEGASYSIPLRARYLQTGSTVTPGPANGAVTFTIDYQ</sequence>
<gene>
    <name evidence="7" type="ORF">PSEWESI4_04790</name>
</gene>
<dbReference type="InterPro" id="IPR036937">
    <property type="entry name" value="Adhesion_dom_fimbrial_sf"/>
</dbReference>
<dbReference type="InterPro" id="IPR050263">
    <property type="entry name" value="Bact_Fimbrial_Adh_Pro"/>
</dbReference>
<accession>A0A7U7ETF9</accession>
<dbReference type="AlphaFoldDB" id="A0A7U7ETF9"/>
<comment type="subcellular location">
    <subcellularLocation>
        <location evidence="1">Fimbrium</location>
    </subcellularLocation>
</comment>
<dbReference type="PROSITE" id="PS51257">
    <property type="entry name" value="PROKAR_LIPOPROTEIN"/>
    <property type="match status" value="1"/>
</dbReference>
<evidence type="ECO:0000256" key="3">
    <source>
        <dbReference type="ARBA" id="ARBA00022729"/>
    </source>
</evidence>
<feature type="domain" description="Fimbrial-type adhesion" evidence="6">
    <location>
        <begin position="193"/>
        <end position="369"/>
    </location>
</feature>
<keyword evidence="3 5" id="KW-0732">Signal</keyword>
<organism evidence="7 8">
    <name type="scientific">Zestomonas carbonaria</name>
    <dbReference type="NCBI Taxonomy" id="2762745"/>
    <lineage>
        <taxon>Bacteria</taxon>
        <taxon>Pseudomonadati</taxon>
        <taxon>Pseudomonadota</taxon>
        <taxon>Gammaproteobacteria</taxon>
        <taxon>Pseudomonadales</taxon>
        <taxon>Pseudomonadaceae</taxon>
        <taxon>Zestomonas</taxon>
    </lineage>
</organism>
<dbReference type="Gene3D" id="2.60.40.1090">
    <property type="entry name" value="Fimbrial-type adhesion domain"/>
    <property type="match status" value="1"/>
</dbReference>
<proteinExistence type="inferred from homology"/>
<dbReference type="PANTHER" id="PTHR33420">
    <property type="entry name" value="FIMBRIAL SUBUNIT ELFA-RELATED"/>
    <property type="match status" value="1"/>
</dbReference>
<comment type="caution">
    <text evidence="7">The sequence shown here is derived from an EMBL/GenBank/DDBJ whole genome shotgun (WGS) entry which is preliminary data.</text>
</comment>
<dbReference type="InterPro" id="IPR008966">
    <property type="entry name" value="Adhesion_dom_sf"/>
</dbReference>
<evidence type="ECO:0000256" key="2">
    <source>
        <dbReference type="ARBA" id="ARBA00006671"/>
    </source>
</evidence>
<evidence type="ECO:0000256" key="5">
    <source>
        <dbReference type="SAM" id="SignalP"/>
    </source>
</evidence>
<dbReference type="SUPFAM" id="SSF49401">
    <property type="entry name" value="Bacterial adhesins"/>
    <property type="match status" value="1"/>
</dbReference>